<dbReference type="CDD" id="cd17321">
    <property type="entry name" value="MFS_MMR_MDR_like"/>
    <property type="match status" value="1"/>
</dbReference>
<comment type="caution">
    <text evidence="10">The sequence shown here is derived from an EMBL/GenBank/DDBJ whole genome shotgun (WGS) entry which is preliminary data.</text>
</comment>
<feature type="transmembrane region" description="Helical" evidence="8">
    <location>
        <begin position="107"/>
        <end position="128"/>
    </location>
</feature>
<name>A0A6L9S2D5_9ACTN</name>
<protein>
    <submittedName>
        <fullName evidence="10">MFS transporter</fullName>
    </submittedName>
</protein>
<gene>
    <name evidence="10" type="ORF">G1H10_01265</name>
</gene>
<feature type="transmembrane region" description="Helical" evidence="8">
    <location>
        <begin position="269"/>
        <end position="294"/>
    </location>
</feature>
<feature type="domain" description="Major facilitator superfamily (MFS) profile" evidence="9">
    <location>
        <begin position="16"/>
        <end position="504"/>
    </location>
</feature>
<feature type="transmembrane region" description="Helical" evidence="8">
    <location>
        <begin position="334"/>
        <end position="353"/>
    </location>
</feature>
<keyword evidence="4 8" id="KW-0812">Transmembrane</keyword>
<dbReference type="GO" id="GO:0022857">
    <property type="term" value="F:transmembrane transporter activity"/>
    <property type="evidence" value="ECO:0007669"/>
    <property type="project" value="InterPro"/>
</dbReference>
<accession>A0A6L9S2D5</accession>
<dbReference type="PANTHER" id="PTHR42718">
    <property type="entry name" value="MAJOR FACILITATOR SUPERFAMILY MULTIDRUG TRANSPORTER MFSC"/>
    <property type="match status" value="1"/>
</dbReference>
<comment type="subcellular location">
    <subcellularLocation>
        <location evidence="1">Cell membrane</location>
        <topology evidence="1">Multi-pass membrane protein</topology>
    </subcellularLocation>
</comment>
<feature type="region of interest" description="Disordered" evidence="7">
    <location>
        <begin position="506"/>
        <end position="564"/>
    </location>
</feature>
<sequence>MTTTAPPRAGVREWIGLAVLALPAMLVIMDLTVLHLAVPHLSADLQPSSTQLLWITDIYGFLIAGFLITMGSLGDRIGRRRLLFIGSAAFGIASVLAAYSTSPEMLIATRALLGVAGATLMPSTLSLIRNMFLDPQQRTTAISVWAMSFMVGGSIGPLVGGALLDNFWWGSVFLLGVPVMVLLLVVGPFLLPEYRSADAGRLDLVSALLLLATTLPVIYGIKELAKDGWAVVPVVTIAAGIVVGVGFLRRQRRLDDPLIDVELFRNPSFSVSLGAMTAAVFVMMGLNLFVMQYLQLVYGLSPWRAGLWVLPSTVAGMIGMMLAPVLVRHIRPAFLIATGLALGAVGVASFLLVDAEGSIAPLITGASLMAGGFAPAAALGTDLIIGATPPERAGAASAVSETSQEFGGALGLAILGSIGVAVYRNQLSGTVPPGTPDAAADASRDTLAGAVSATGELPTGVAEPLLDAAQAAFTAGFHTVAVVSAALMVVVSGLMAVLLRHLPPHQRPTDAEVDTSADEQVRDPQPTSASSSASDSVSASEIVPTEVIPAPNPVPDTVAGTRPN</sequence>
<dbReference type="PANTHER" id="PTHR42718:SF47">
    <property type="entry name" value="METHYL VIOLOGEN RESISTANCE PROTEIN SMVA"/>
    <property type="match status" value="1"/>
</dbReference>
<keyword evidence="11" id="KW-1185">Reference proteome</keyword>
<feature type="transmembrane region" description="Helical" evidence="8">
    <location>
        <begin position="167"/>
        <end position="190"/>
    </location>
</feature>
<reference evidence="10 11" key="1">
    <citation type="submission" date="2020-02" db="EMBL/GenBank/DDBJ databases">
        <authorList>
            <person name="Li X.-J."/>
            <person name="Han X.-M."/>
        </authorList>
    </citation>
    <scope>NUCLEOTIDE SEQUENCE [LARGE SCALE GENOMIC DNA]</scope>
    <source>
        <strain evidence="10 11">CCTCC AB 2017055</strain>
    </source>
</reference>
<dbReference type="SUPFAM" id="SSF103473">
    <property type="entry name" value="MFS general substrate transporter"/>
    <property type="match status" value="1"/>
</dbReference>
<evidence type="ECO:0000256" key="7">
    <source>
        <dbReference type="SAM" id="MobiDB-lite"/>
    </source>
</evidence>
<dbReference type="InterPro" id="IPR036259">
    <property type="entry name" value="MFS_trans_sf"/>
</dbReference>
<keyword evidence="2" id="KW-0813">Transport</keyword>
<feature type="transmembrane region" description="Helical" evidence="8">
    <location>
        <begin position="14"/>
        <end position="38"/>
    </location>
</feature>
<feature type="compositionally biased region" description="Low complexity" evidence="7">
    <location>
        <begin position="528"/>
        <end position="540"/>
    </location>
</feature>
<feature type="transmembrane region" description="Helical" evidence="8">
    <location>
        <begin position="475"/>
        <end position="499"/>
    </location>
</feature>
<dbReference type="PROSITE" id="PS50850">
    <property type="entry name" value="MFS"/>
    <property type="match status" value="1"/>
</dbReference>
<feature type="transmembrane region" description="Helical" evidence="8">
    <location>
        <begin position="50"/>
        <end position="70"/>
    </location>
</feature>
<dbReference type="Proteomes" id="UP000475214">
    <property type="component" value="Unassembled WGS sequence"/>
</dbReference>
<dbReference type="GO" id="GO:0005886">
    <property type="term" value="C:plasma membrane"/>
    <property type="evidence" value="ECO:0007669"/>
    <property type="project" value="UniProtKB-SubCell"/>
</dbReference>
<evidence type="ECO:0000256" key="3">
    <source>
        <dbReference type="ARBA" id="ARBA00022475"/>
    </source>
</evidence>
<evidence type="ECO:0000256" key="8">
    <source>
        <dbReference type="SAM" id="Phobius"/>
    </source>
</evidence>
<evidence type="ECO:0000256" key="5">
    <source>
        <dbReference type="ARBA" id="ARBA00022989"/>
    </source>
</evidence>
<feature type="transmembrane region" description="Helical" evidence="8">
    <location>
        <begin position="306"/>
        <end position="327"/>
    </location>
</feature>
<feature type="transmembrane region" description="Helical" evidence="8">
    <location>
        <begin position="202"/>
        <end position="222"/>
    </location>
</feature>
<feature type="transmembrane region" description="Helical" evidence="8">
    <location>
        <begin position="406"/>
        <end position="423"/>
    </location>
</feature>
<keyword evidence="3" id="KW-1003">Cell membrane</keyword>
<evidence type="ECO:0000256" key="2">
    <source>
        <dbReference type="ARBA" id="ARBA00022448"/>
    </source>
</evidence>
<dbReference type="Pfam" id="PF07690">
    <property type="entry name" value="MFS_1"/>
    <property type="match status" value="1"/>
</dbReference>
<dbReference type="EMBL" id="JAAGOA010000001">
    <property type="protein sequence ID" value="NED98793.1"/>
    <property type="molecule type" value="Genomic_DNA"/>
</dbReference>
<feature type="transmembrane region" description="Helical" evidence="8">
    <location>
        <begin position="82"/>
        <end position="101"/>
    </location>
</feature>
<dbReference type="InterPro" id="IPR020846">
    <property type="entry name" value="MFS_dom"/>
</dbReference>
<dbReference type="Gene3D" id="1.20.1720.10">
    <property type="entry name" value="Multidrug resistance protein D"/>
    <property type="match status" value="2"/>
</dbReference>
<feature type="transmembrane region" description="Helical" evidence="8">
    <location>
        <begin position="228"/>
        <end position="248"/>
    </location>
</feature>
<feature type="transmembrane region" description="Helical" evidence="8">
    <location>
        <begin position="140"/>
        <end position="161"/>
    </location>
</feature>
<feature type="transmembrane region" description="Helical" evidence="8">
    <location>
        <begin position="359"/>
        <end position="385"/>
    </location>
</feature>
<dbReference type="RefSeq" id="WP_163731495.1">
    <property type="nucleotide sequence ID" value="NZ_JAAGOA010000001.1"/>
</dbReference>
<evidence type="ECO:0000313" key="10">
    <source>
        <dbReference type="EMBL" id="NED98793.1"/>
    </source>
</evidence>
<evidence type="ECO:0000256" key="6">
    <source>
        <dbReference type="ARBA" id="ARBA00023136"/>
    </source>
</evidence>
<evidence type="ECO:0000256" key="1">
    <source>
        <dbReference type="ARBA" id="ARBA00004651"/>
    </source>
</evidence>
<keyword evidence="6 8" id="KW-0472">Membrane</keyword>
<dbReference type="InterPro" id="IPR011701">
    <property type="entry name" value="MFS"/>
</dbReference>
<keyword evidence="5 8" id="KW-1133">Transmembrane helix</keyword>
<proteinExistence type="predicted"/>
<evidence type="ECO:0000313" key="11">
    <source>
        <dbReference type="Proteomes" id="UP000475214"/>
    </source>
</evidence>
<dbReference type="AlphaFoldDB" id="A0A6L9S2D5"/>
<evidence type="ECO:0000259" key="9">
    <source>
        <dbReference type="PROSITE" id="PS50850"/>
    </source>
</evidence>
<evidence type="ECO:0000256" key="4">
    <source>
        <dbReference type="ARBA" id="ARBA00022692"/>
    </source>
</evidence>
<organism evidence="10 11">
    <name type="scientific">Phytoactinopolyspora halotolerans</name>
    <dbReference type="NCBI Taxonomy" id="1981512"/>
    <lineage>
        <taxon>Bacteria</taxon>
        <taxon>Bacillati</taxon>
        <taxon>Actinomycetota</taxon>
        <taxon>Actinomycetes</taxon>
        <taxon>Jiangellales</taxon>
        <taxon>Jiangellaceae</taxon>
        <taxon>Phytoactinopolyspora</taxon>
    </lineage>
</organism>